<dbReference type="STRING" id="1395571.TMS3_0123075"/>
<dbReference type="AlphaFoldDB" id="A0A0A1YGF5"/>
<evidence type="ECO:0000313" key="4">
    <source>
        <dbReference type="Proteomes" id="UP000030063"/>
    </source>
</evidence>
<evidence type="ECO:0000256" key="1">
    <source>
        <dbReference type="SAM" id="MobiDB-lite"/>
    </source>
</evidence>
<feature type="compositionally biased region" description="Polar residues" evidence="1">
    <location>
        <begin position="104"/>
        <end position="113"/>
    </location>
</feature>
<comment type="caution">
    <text evidence="3">The sequence shown here is derived from an EMBL/GenBank/DDBJ whole genome shotgun (WGS) entry which is preliminary data.</text>
</comment>
<evidence type="ECO:0000313" key="3">
    <source>
        <dbReference type="EMBL" id="KFX68078.1"/>
    </source>
</evidence>
<dbReference type="Proteomes" id="UP000030063">
    <property type="component" value="Unassembled WGS sequence"/>
</dbReference>
<feature type="transmembrane region" description="Helical" evidence="2">
    <location>
        <begin position="21"/>
        <end position="42"/>
    </location>
</feature>
<feature type="region of interest" description="Disordered" evidence="1">
    <location>
        <begin position="85"/>
        <end position="128"/>
    </location>
</feature>
<sequence length="128" mass="13357">MRVDRDDIPQHLRSKKRSGRRLWLGLGVGAVAIWGLASVFVGPGGYDIVQVMSGLHFAGKPVFGDGPQAAVPAGQEASWNVSVKSPEEQAQIVPGNPGGEANVGSHTMPSSATVPVDLYSKPAQKGSQ</sequence>
<name>A0A0A1YGF5_9PSED</name>
<protein>
    <submittedName>
        <fullName evidence="3">Uncharacterized protein</fullName>
    </submittedName>
</protein>
<evidence type="ECO:0000256" key="2">
    <source>
        <dbReference type="SAM" id="Phobius"/>
    </source>
</evidence>
<dbReference type="EMBL" id="AWSQ01000009">
    <property type="protein sequence ID" value="KFX68078.1"/>
    <property type="molecule type" value="Genomic_DNA"/>
</dbReference>
<keyword evidence="2" id="KW-0812">Transmembrane</keyword>
<proteinExistence type="predicted"/>
<keyword evidence="2" id="KW-0472">Membrane</keyword>
<accession>A0A0A1YGF5</accession>
<keyword evidence="2" id="KW-1133">Transmembrane helix</keyword>
<organism evidence="3 4">
    <name type="scientific">Pseudomonas taeanensis MS-3</name>
    <dbReference type="NCBI Taxonomy" id="1395571"/>
    <lineage>
        <taxon>Bacteria</taxon>
        <taxon>Pseudomonadati</taxon>
        <taxon>Pseudomonadota</taxon>
        <taxon>Gammaproteobacteria</taxon>
        <taxon>Pseudomonadales</taxon>
        <taxon>Pseudomonadaceae</taxon>
        <taxon>Pseudomonas</taxon>
    </lineage>
</organism>
<keyword evidence="4" id="KW-1185">Reference proteome</keyword>
<reference evidence="3 4" key="1">
    <citation type="journal article" date="2014" name="Genome Announc.">
        <title>Draft Genome Sequence of Petroleum Oil-Degrading Marine Bacterium Pseudomonas taeanensis Strain MS-3, Isolated from a Crude Oil-Contaminated Seashore.</title>
        <authorList>
            <person name="Lee S.Y."/>
            <person name="Kim S.H."/>
            <person name="Lee D.G."/>
            <person name="Shin S."/>
            <person name="Yun S.H."/>
            <person name="Choi C.W."/>
            <person name="Chung Y.H."/>
            <person name="Choi J.S."/>
            <person name="Kahng H.Y."/>
            <person name="Kim S.I."/>
        </authorList>
    </citation>
    <scope>NUCLEOTIDE SEQUENCE [LARGE SCALE GENOMIC DNA]</scope>
    <source>
        <strain evidence="3 4">MS-3</strain>
    </source>
</reference>
<gene>
    <name evidence="3" type="ORF">TMS3_0123075</name>
</gene>